<sequence>MRCKRCNGSNLEREEGTGNSYCGGCGTLHEYDNYEAQLGGINGPQGTYIRVGTIGVGSVLAYKDKKIYEANKLIDVITERLNLGNNAETVKSMISKITDGEFGQGEWFPILIGACCYAVLRKEGKGVLPMEEIANEVGCELHQLGSVIKRVVDHLELELREFDLVGLFMNTANNSSRLSDVDREKKERITKQGAFLMNCALKWFLSTGRKPMPLVVAVLNLVVQVNGVKVKIDDFAKDARVSLNTSKMRYRELLQRLVKVAEEVRLPWAKDVTVKNVVKHSGTLIGLMEAKSMRKIKLGTGDDLVRTDGFRLEDIVKDCLSKKTMYRDDGDDDGHQDAMSRYFDVRGEHQLSLCNNDDDISVKQLSTLSRCSNAGGENQLSLCNNDDDISVKQLPTMSRCSSAGGESELSLCNNDDNMSVRQLSTMYKEYVDGFWGGILGKISQGNNNSMLQKKSFFQMVSCEDWWKGKSKLSQRLLLKEVLEKDVGLDAFPPSYIKGCVAVERRREKIEKAKLRIHAIQHPSDIVSESALSLELEYSKKKRKRGTEIDWEDLIIQTLVLHNVNEEEIEKGHYKTLLELHVFNSGEKLSKQASQDVSTFHVNVSLKLINKISYLFLNKP</sequence>
<gene>
    <name evidence="5" type="primary">LOC104721224</name>
</gene>
<evidence type="ECO:0000256" key="2">
    <source>
        <dbReference type="ARBA" id="ARBA00022833"/>
    </source>
</evidence>
<dbReference type="InterPro" id="IPR036915">
    <property type="entry name" value="Cyclin-like_sf"/>
</dbReference>
<dbReference type="Gene3D" id="1.10.472.10">
    <property type="entry name" value="Cyclin-like"/>
    <property type="match status" value="1"/>
</dbReference>
<reference evidence="5" key="2">
    <citation type="submission" date="2025-08" db="UniProtKB">
        <authorList>
            <consortium name="RefSeq"/>
        </authorList>
    </citation>
    <scope>IDENTIFICATION</scope>
    <source>
        <tissue evidence="5">Leaf</tissue>
    </source>
</reference>
<organism evidence="4 5">
    <name type="scientific">Camelina sativa</name>
    <name type="common">False flax</name>
    <name type="synonym">Myagrum sativum</name>
    <dbReference type="NCBI Taxonomy" id="90675"/>
    <lineage>
        <taxon>Eukaryota</taxon>
        <taxon>Viridiplantae</taxon>
        <taxon>Streptophyta</taxon>
        <taxon>Embryophyta</taxon>
        <taxon>Tracheophyta</taxon>
        <taxon>Spermatophyta</taxon>
        <taxon>Magnoliopsida</taxon>
        <taxon>eudicotyledons</taxon>
        <taxon>Gunneridae</taxon>
        <taxon>Pentapetalae</taxon>
        <taxon>rosids</taxon>
        <taxon>malvids</taxon>
        <taxon>Brassicales</taxon>
        <taxon>Brassicaceae</taxon>
        <taxon>Camelineae</taxon>
        <taxon>Camelina</taxon>
    </lineage>
</organism>
<dbReference type="Gene3D" id="1.10.472.170">
    <property type="match status" value="1"/>
</dbReference>
<dbReference type="RefSeq" id="XP_010437455.1">
    <property type="nucleotide sequence ID" value="XM_010439153.2"/>
</dbReference>
<dbReference type="GeneID" id="104721224"/>
<dbReference type="InterPro" id="IPR054078">
    <property type="entry name" value="BRF2-like_C"/>
</dbReference>
<keyword evidence="2" id="KW-0862">Zinc</keyword>
<accession>A0ABM0U8C9</accession>
<dbReference type="Proteomes" id="UP000694864">
    <property type="component" value="Chromosome 11"/>
</dbReference>
<name>A0ABM0U8C9_CAMSA</name>
<keyword evidence="1" id="KW-0863">Zinc-finger</keyword>
<dbReference type="SUPFAM" id="SSF47954">
    <property type="entry name" value="Cyclin-like"/>
    <property type="match status" value="1"/>
</dbReference>
<evidence type="ECO:0000313" key="5">
    <source>
        <dbReference type="RefSeq" id="XP_010437455.1"/>
    </source>
</evidence>
<dbReference type="InterPro" id="IPR053340">
    <property type="entry name" value="PTF2"/>
</dbReference>
<proteinExistence type="predicted"/>
<evidence type="ECO:0000256" key="1">
    <source>
        <dbReference type="ARBA" id="ARBA00022771"/>
    </source>
</evidence>
<dbReference type="Pfam" id="PF21886">
    <property type="entry name" value="BRF2-like_C_cyclin_rpt"/>
    <property type="match status" value="1"/>
</dbReference>
<evidence type="ECO:0000259" key="3">
    <source>
        <dbReference type="Pfam" id="PF21886"/>
    </source>
</evidence>
<reference evidence="4" key="1">
    <citation type="journal article" date="2014" name="Nat. Commun.">
        <title>The emerging biofuel crop Camelina sativa retains a highly undifferentiated hexaploid genome structure.</title>
        <authorList>
            <person name="Kagale S."/>
            <person name="Koh C."/>
            <person name="Nixon J."/>
            <person name="Bollina V."/>
            <person name="Clarke W.E."/>
            <person name="Tuteja R."/>
            <person name="Spillane C."/>
            <person name="Robinson S.J."/>
            <person name="Links M.G."/>
            <person name="Clarke C."/>
            <person name="Higgins E.E."/>
            <person name="Huebert T."/>
            <person name="Sharpe A.G."/>
            <person name="Parkin I.A."/>
        </authorList>
    </citation>
    <scope>NUCLEOTIDE SEQUENCE [LARGE SCALE GENOMIC DNA]</scope>
    <source>
        <strain evidence="4">cv. DH55</strain>
    </source>
</reference>
<keyword evidence="1" id="KW-0479">Metal-binding</keyword>
<dbReference type="PANTHER" id="PTHR48428">
    <property type="entry name" value="PLANT-SPECIFIC TFIIB-RELATED PROTEIN PTF2"/>
    <property type="match status" value="1"/>
</dbReference>
<dbReference type="PANTHER" id="PTHR48428:SF1">
    <property type="entry name" value="PLANT-SPECIFIC TFIIB-RELATED PROTEIN PTF2"/>
    <property type="match status" value="1"/>
</dbReference>
<keyword evidence="4" id="KW-1185">Reference proteome</keyword>
<evidence type="ECO:0000313" key="4">
    <source>
        <dbReference type="Proteomes" id="UP000694864"/>
    </source>
</evidence>
<protein>
    <submittedName>
        <fullName evidence="5">Plant-specific TFIIB-related protein PTF2-like isoform X1</fullName>
    </submittedName>
</protein>
<feature type="domain" description="BRF2-like C-terminal" evidence="3">
    <location>
        <begin position="174"/>
        <end position="284"/>
    </location>
</feature>